<evidence type="ECO:0000256" key="3">
    <source>
        <dbReference type="ARBA" id="ARBA00022705"/>
    </source>
</evidence>
<evidence type="ECO:0000256" key="1">
    <source>
        <dbReference type="ARBA" id="ARBA00001968"/>
    </source>
</evidence>
<dbReference type="NCBIfam" id="NF006592">
    <property type="entry name" value="PRK09125.1"/>
    <property type="match status" value="1"/>
</dbReference>
<evidence type="ECO:0000256" key="5">
    <source>
        <dbReference type="ARBA" id="ARBA00023204"/>
    </source>
</evidence>
<keyword evidence="2 8" id="KW-0436">Ligase</keyword>
<protein>
    <submittedName>
        <fullName evidence="8">ATP-dependent DNA ligase</fullName>
    </submittedName>
</protein>
<evidence type="ECO:0000256" key="6">
    <source>
        <dbReference type="ARBA" id="ARBA00034003"/>
    </source>
</evidence>
<sequence>MLKIDYWILIVISLTLFSANAEQLPLQHGIPVSDEINVAEYWVSEKLDGMRAFWDGKQLLSRQGNIINTPANFTSGWPTFALDGELWSHRGEFEQLMSCIKRHQLGPCWQDIKFMLFDLPQHPDTFSNRVQAMNRLITNNSSPYLQMIPQVRIPNKQALYQKLDNIIAIGGEGLMLHHQNAIYQPGRNKALMKLKPYQDSEAIVVAHLPGKGKYKNMLGSLLVETPQGLQFKVGTGFTDQQRKTPPPIGAIITYKYIGKTARGVPRFASFIRIRHQL</sequence>
<dbReference type="EMBL" id="BSST01000001">
    <property type="protein sequence ID" value="GLX79106.1"/>
    <property type="molecule type" value="Genomic_DNA"/>
</dbReference>
<evidence type="ECO:0000259" key="7">
    <source>
        <dbReference type="PROSITE" id="PS50160"/>
    </source>
</evidence>
<dbReference type="Gene3D" id="3.30.470.30">
    <property type="entry name" value="DNA ligase/mRNA capping enzyme"/>
    <property type="match status" value="1"/>
</dbReference>
<organism evidence="8 9">
    <name type="scientific">Thalassotalea insulae</name>
    <dbReference type="NCBI Taxonomy" id="2056778"/>
    <lineage>
        <taxon>Bacteria</taxon>
        <taxon>Pseudomonadati</taxon>
        <taxon>Pseudomonadota</taxon>
        <taxon>Gammaproteobacteria</taxon>
        <taxon>Alteromonadales</taxon>
        <taxon>Colwelliaceae</taxon>
        <taxon>Thalassotalea</taxon>
    </lineage>
</organism>
<dbReference type="SUPFAM" id="SSF56091">
    <property type="entry name" value="DNA ligase/mRNA capping enzyme, catalytic domain"/>
    <property type="match status" value="1"/>
</dbReference>
<dbReference type="CDD" id="cd08041">
    <property type="entry name" value="OBF_kDNA_ligase_like"/>
    <property type="match status" value="1"/>
</dbReference>
<dbReference type="Gene3D" id="3.30.1490.70">
    <property type="match status" value="1"/>
</dbReference>
<gene>
    <name evidence="8" type="ORF">tinsulaeT_24460</name>
</gene>
<comment type="cofactor">
    <cofactor evidence="1">
        <name>a divalent metal cation</name>
        <dbReference type="ChEBI" id="CHEBI:60240"/>
    </cofactor>
</comment>
<keyword evidence="3" id="KW-0235">DNA replication</keyword>
<dbReference type="InterPro" id="IPR029319">
    <property type="entry name" value="DNA_ligase_OB"/>
</dbReference>
<evidence type="ECO:0000313" key="9">
    <source>
        <dbReference type="Proteomes" id="UP001157186"/>
    </source>
</evidence>
<evidence type="ECO:0000256" key="4">
    <source>
        <dbReference type="ARBA" id="ARBA00022763"/>
    </source>
</evidence>
<evidence type="ECO:0000256" key="2">
    <source>
        <dbReference type="ARBA" id="ARBA00022598"/>
    </source>
</evidence>
<dbReference type="CDD" id="cd07896">
    <property type="entry name" value="Adenylation_kDNA_ligase_like"/>
    <property type="match status" value="1"/>
</dbReference>
<dbReference type="InterPro" id="IPR012340">
    <property type="entry name" value="NA-bd_OB-fold"/>
</dbReference>
<dbReference type="PROSITE" id="PS50160">
    <property type="entry name" value="DNA_LIGASE_A3"/>
    <property type="match status" value="1"/>
</dbReference>
<comment type="caution">
    <text evidence="8">The sequence shown here is derived from an EMBL/GenBank/DDBJ whole genome shotgun (WGS) entry which is preliminary data.</text>
</comment>
<dbReference type="InterPro" id="IPR050326">
    <property type="entry name" value="NAD_dep_DNA_ligaseB"/>
</dbReference>
<dbReference type="Gene3D" id="2.40.50.140">
    <property type="entry name" value="Nucleic acid-binding proteins"/>
    <property type="match status" value="1"/>
</dbReference>
<keyword evidence="4" id="KW-0227">DNA damage</keyword>
<dbReference type="InterPro" id="IPR012310">
    <property type="entry name" value="DNA_ligase_ATP-dep_cent"/>
</dbReference>
<reference evidence="8 9" key="1">
    <citation type="submission" date="2023-03" db="EMBL/GenBank/DDBJ databases">
        <title>Draft genome sequence of Thalassotalea insulae KCTC 62186T.</title>
        <authorList>
            <person name="Sawabe T."/>
        </authorList>
    </citation>
    <scope>NUCLEOTIDE SEQUENCE [LARGE SCALE GENOMIC DNA]</scope>
    <source>
        <strain evidence="8 9">KCTC 62186</strain>
    </source>
</reference>
<proteinExistence type="predicted"/>
<feature type="domain" description="ATP-dependent DNA ligase family profile" evidence="7">
    <location>
        <begin position="125"/>
        <end position="227"/>
    </location>
</feature>
<dbReference type="Proteomes" id="UP001157186">
    <property type="component" value="Unassembled WGS sequence"/>
</dbReference>
<dbReference type="Pfam" id="PF14743">
    <property type="entry name" value="DNA_ligase_OB_2"/>
    <property type="match status" value="1"/>
</dbReference>
<accession>A0ABQ6GT30</accession>
<dbReference type="Pfam" id="PF01068">
    <property type="entry name" value="DNA_ligase_A_M"/>
    <property type="match status" value="1"/>
</dbReference>
<dbReference type="PANTHER" id="PTHR47810">
    <property type="entry name" value="DNA LIGASE"/>
    <property type="match status" value="1"/>
</dbReference>
<keyword evidence="5" id="KW-0234">DNA repair</keyword>
<dbReference type="SUPFAM" id="SSF50249">
    <property type="entry name" value="Nucleic acid-binding proteins"/>
    <property type="match status" value="1"/>
</dbReference>
<evidence type="ECO:0000313" key="8">
    <source>
        <dbReference type="EMBL" id="GLX79106.1"/>
    </source>
</evidence>
<dbReference type="GO" id="GO:0016874">
    <property type="term" value="F:ligase activity"/>
    <property type="evidence" value="ECO:0007669"/>
    <property type="project" value="UniProtKB-KW"/>
</dbReference>
<dbReference type="PANTHER" id="PTHR47810:SF1">
    <property type="entry name" value="DNA LIGASE B"/>
    <property type="match status" value="1"/>
</dbReference>
<name>A0ABQ6GT30_9GAMM</name>
<keyword evidence="9" id="KW-1185">Reference proteome</keyword>
<comment type="catalytic activity">
    <reaction evidence="6">
        <text>ATP + (deoxyribonucleotide)n-3'-hydroxyl + 5'-phospho-(deoxyribonucleotide)m = (deoxyribonucleotide)n+m + AMP + diphosphate.</text>
        <dbReference type="EC" id="6.5.1.1"/>
    </reaction>
</comment>